<organism evidence="26 27">
    <name type="scientific">Endocarpon pusillum (strain Z07020 / HMAS-L-300199)</name>
    <name type="common">Lichen-forming fungus</name>
    <dbReference type="NCBI Taxonomy" id="1263415"/>
    <lineage>
        <taxon>Eukaryota</taxon>
        <taxon>Fungi</taxon>
        <taxon>Dikarya</taxon>
        <taxon>Ascomycota</taxon>
        <taxon>Pezizomycotina</taxon>
        <taxon>Eurotiomycetes</taxon>
        <taxon>Chaetothyriomycetidae</taxon>
        <taxon>Verrucariales</taxon>
        <taxon>Verrucariaceae</taxon>
        <taxon>Endocarpon</taxon>
    </lineage>
</organism>
<dbReference type="NCBIfam" id="TIGR01496">
    <property type="entry name" value="DHPS"/>
    <property type="match status" value="1"/>
</dbReference>
<evidence type="ECO:0000256" key="23">
    <source>
        <dbReference type="ARBA" id="ARBA00067568"/>
    </source>
</evidence>
<evidence type="ECO:0000256" key="20">
    <source>
        <dbReference type="ARBA" id="ARBA00023268"/>
    </source>
</evidence>
<evidence type="ECO:0000256" key="14">
    <source>
        <dbReference type="ARBA" id="ARBA00022723"/>
    </source>
</evidence>
<dbReference type="FunFam" id="3.20.20.20:FF:000006">
    <property type="entry name" value="Dihydropteroate synthase"/>
    <property type="match status" value="1"/>
</dbReference>
<evidence type="ECO:0000259" key="25">
    <source>
        <dbReference type="PROSITE" id="PS50972"/>
    </source>
</evidence>
<proteinExistence type="inferred from homology"/>
<dbReference type="AlphaFoldDB" id="U1HL57"/>
<evidence type="ECO:0000256" key="7">
    <source>
        <dbReference type="ARBA" id="ARBA00005051"/>
    </source>
</evidence>
<evidence type="ECO:0000256" key="10">
    <source>
        <dbReference type="ARBA" id="ARBA00012458"/>
    </source>
</evidence>
<dbReference type="Gene3D" id="3.30.70.560">
    <property type="entry name" value="7,8-Dihydro-6-hydroxymethylpterin-pyrophosphokinase HPPK"/>
    <property type="match status" value="1"/>
</dbReference>
<feature type="domain" description="Pterin-binding" evidence="25">
    <location>
        <begin position="296"/>
        <end position="560"/>
    </location>
</feature>
<dbReference type="GO" id="GO:0016301">
    <property type="term" value="F:kinase activity"/>
    <property type="evidence" value="ECO:0007669"/>
    <property type="project" value="UniProtKB-KW"/>
</dbReference>
<comment type="catalytic activity">
    <reaction evidence="2">
        <text>6-hydroxymethyl-7,8-dihydropterin + ATP = (7,8-dihydropterin-6-yl)methyl diphosphate + AMP + H(+)</text>
        <dbReference type="Rhea" id="RHEA:11412"/>
        <dbReference type="ChEBI" id="CHEBI:15378"/>
        <dbReference type="ChEBI" id="CHEBI:30616"/>
        <dbReference type="ChEBI" id="CHEBI:44841"/>
        <dbReference type="ChEBI" id="CHEBI:72950"/>
        <dbReference type="ChEBI" id="CHEBI:456215"/>
        <dbReference type="EC" id="2.7.6.3"/>
    </reaction>
</comment>
<evidence type="ECO:0000256" key="16">
    <source>
        <dbReference type="ARBA" id="ARBA00022777"/>
    </source>
</evidence>
<comment type="pathway">
    <text evidence="6">Cofactor biosynthesis; tetrahydrofolate biosynthesis; 2-amino-4-hydroxy-6-hydroxymethyl-7,8-dihydropteridine diphosphate from 7,8-dihydroneopterin triphosphate: step 3/4.</text>
</comment>
<evidence type="ECO:0000256" key="17">
    <source>
        <dbReference type="ARBA" id="ARBA00022840"/>
    </source>
</evidence>
<comment type="similarity">
    <text evidence="9">In the C-terminal section; belongs to the DHPS family.</text>
</comment>
<dbReference type="GO" id="GO:0004156">
    <property type="term" value="F:dihydropteroate synthase activity"/>
    <property type="evidence" value="ECO:0007669"/>
    <property type="project" value="UniProtKB-EC"/>
</dbReference>
<dbReference type="RefSeq" id="XP_007804734.1">
    <property type="nucleotide sequence ID" value="XM_007806543.1"/>
</dbReference>
<dbReference type="GO" id="GO:0004150">
    <property type="term" value="F:dihydroneopterin aldolase activity"/>
    <property type="evidence" value="ECO:0007669"/>
    <property type="project" value="UniProtKB-EC"/>
</dbReference>
<dbReference type="InterPro" id="IPR035907">
    <property type="entry name" value="Hppk_sf"/>
</dbReference>
<evidence type="ECO:0000256" key="24">
    <source>
        <dbReference type="ARBA" id="ARBA00068111"/>
    </source>
</evidence>
<dbReference type="EC" id="2.5.1.15" evidence="10"/>
<evidence type="ECO:0000256" key="1">
    <source>
        <dbReference type="ARBA" id="ARBA00000012"/>
    </source>
</evidence>
<dbReference type="InterPro" id="IPR011005">
    <property type="entry name" value="Dihydropteroate_synth-like_sf"/>
</dbReference>
<dbReference type="EMBL" id="KE721401">
    <property type="protein sequence ID" value="ERF69704.1"/>
    <property type="molecule type" value="Genomic_DNA"/>
</dbReference>
<keyword evidence="17" id="KW-0067">ATP-binding</keyword>
<comment type="similarity">
    <text evidence="22">In the central section; belongs to the HPPK family.</text>
</comment>
<dbReference type="GeneID" id="19238735"/>
<dbReference type="CDD" id="cd00739">
    <property type="entry name" value="DHPS"/>
    <property type="match status" value="1"/>
</dbReference>
<keyword evidence="18" id="KW-0460">Magnesium</keyword>
<dbReference type="GO" id="GO:0005524">
    <property type="term" value="F:ATP binding"/>
    <property type="evidence" value="ECO:0007669"/>
    <property type="project" value="UniProtKB-KW"/>
</dbReference>
<evidence type="ECO:0000256" key="12">
    <source>
        <dbReference type="ARBA" id="ARBA00013253"/>
    </source>
</evidence>
<evidence type="ECO:0000256" key="19">
    <source>
        <dbReference type="ARBA" id="ARBA00022909"/>
    </source>
</evidence>
<comment type="cofactor">
    <cofactor evidence="4">
        <name>Mg(2+)</name>
        <dbReference type="ChEBI" id="CHEBI:18420"/>
    </cofactor>
</comment>
<evidence type="ECO:0000256" key="9">
    <source>
        <dbReference type="ARBA" id="ARBA00009951"/>
    </source>
</evidence>
<dbReference type="CDD" id="cd00483">
    <property type="entry name" value="HPPK"/>
    <property type="match status" value="1"/>
</dbReference>
<dbReference type="PANTHER" id="PTHR20941">
    <property type="entry name" value="FOLATE SYNTHESIS PROTEINS"/>
    <property type="match status" value="1"/>
</dbReference>
<dbReference type="UniPathway" id="UPA00077">
    <property type="reaction ID" value="UER00155"/>
</dbReference>
<evidence type="ECO:0000313" key="26">
    <source>
        <dbReference type="EMBL" id="ERF69704.1"/>
    </source>
</evidence>
<dbReference type="EC" id="2.7.6.3" evidence="12"/>
<comment type="pathway">
    <text evidence="7">Cofactor biosynthesis; tetrahydrofolate biosynthesis; 2-amino-4-hydroxy-6-hydroxymethyl-7,8-dihydropteridine diphosphate from 7,8-dihydroneopterin triphosphate: step 4/4.</text>
</comment>
<evidence type="ECO:0000256" key="4">
    <source>
        <dbReference type="ARBA" id="ARBA00001946"/>
    </source>
</evidence>
<sequence>MQRRALMCTTIGIVSKHFGSSIRYLTPSHRQQCSARSHNFATNTKYFVPGPVRTGLQKAVKPKSTFRRRAVHDGKIAGSELDSNFNPRLTPSSMNNNMDGQNGGKKICGQDATKHWAMIALGSNIGDRVHMMEQACEKMLAQGIIVQRTSLLYETAPMYVTDQDTFYNAVCEVETTLNPHELLDALQTIEHELGRKRIIAKGPRNIDLDIVLYDDQIIADDRLNVPHKLMLERDFVLRPLAGLIPQERLPPPHDSETIASHAAALDRKSSDGRPLSITPLAPSLAALKPTNPERRTSVMAILNITPDSFSDGDVHKLHEENVLKSTIQNFLLSGTSIIDVGGQSTRPNAKRISPNEELSRILPVIKLIREAAGDSKVAISVDTFYAEVAKAAIEAGADIINDVSAGTLDNEMLPTAAKLRKTIIMMHMRGDPSTMSSLTSYPEGVLHGVGQELLDRVKAAEKAGIARWRIILDPGIGFAKTQAQNLELLRRLGELRNYPGLQGIPWLVGASRKGFIGKITGVKEPSQRIWGTAAAVAASIQGGADVVRVHDVAEMASVVRMADAIYRVKPDETAGIVRL</sequence>
<keyword evidence="27" id="KW-1185">Reference proteome</keyword>
<keyword evidence="16" id="KW-0418">Kinase</keyword>
<keyword evidence="20" id="KW-0511">Multifunctional enzyme</keyword>
<dbReference type="Gene3D" id="3.20.20.20">
    <property type="entry name" value="Dihydropteroate synthase-like"/>
    <property type="match status" value="1"/>
</dbReference>
<dbReference type="Proteomes" id="UP000019373">
    <property type="component" value="Unassembled WGS sequence"/>
</dbReference>
<evidence type="ECO:0000313" key="27">
    <source>
        <dbReference type="Proteomes" id="UP000019373"/>
    </source>
</evidence>
<dbReference type="eggNOG" id="KOG2544">
    <property type="taxonomic scope" value="Eukaryota"/>
</dbReference>
<evidence type="ECO:0000256" key="2">
    <source>
        <dbReference type="ARBA" id="ARBA00000198"/>
    </source>
</evidence>
<dbReference type="GO" id="GO:0046656">
    <property type="term" value="P:folic acid biosynthetic process"/>
    <property type="evidence" value="ECO:0007669"/>
    <property type="project" value="UniProtKB-KW"/>
</dbReference>
<keyword evidence="19" id="KW-0289">Folate biosynthesis</keyword>
<dbReference type="InterPro" id="IPR000489">
    <property type="entry name" value="Pterin-binding_dom"/>
</dbReference>
<evidence type="ECO:0000256" key="22">
    <source>
        <dbReference type="ARBA" id="ARBA00061548"/>
    </source>
</evidence>
<dbReference type="InterPro" id="IPR000550">
    <property type="entry name" value="Hppk"/>
</dbReference>
<evidence type="ECO:0000256" key="13">
    <source>
        <dbReference type="ARBA" id="ARBA00022679"/>
    </source>
</evidence>
<protein>
    <recommendedName>
        <fullName evidence="23">Folic acid synthesis protein FOL1</fullName>
        <ecNumber evidence="10">2.5.1.15</ecNumber>
        <ecNumber evidence="12">2.7.6.3</ecNumber>
        <ecNumber evidence="11">4.1.2.25</ecNumber>
    </recommendedName>
    <alternativeName>
        <fullName evidence="24">Folic acid synthesis protein fol1</fullName>
    </alternativeName>
</protein>
<accession>U1HL57</accession>
<dbReference type="InterPro" id="IPR045031">
    <property type="entry name" value="DHP_synth-like"/>
</dbReference>
<keyword evidence="15" id="KW-0547">Nucleotide-binding</keyword>
<comment type="catalytic activity">
    <reaction evidence="1">
        <text>(7,8-dihydropterin-6-yl)methyl diphosphate + 4-aminobenzoate = 7,8-dihydropteroate + diphosphate</text>
        <dbReference type="Rhea" id="RHEA:19949"/>
        <dbReference type="ChEBI" id="CHEBI:17836"/>
        <dbReference type="ChEBI" id="CHEBI:17839"/>
        <dbReference type="ChEBI" id="CHEBI:33019"/>
        <dbReference type="ChEBI" id="CHEBI:72950"/>
        <dbReference type="EC" id="2.5.1.15"/>
    </reaction>
</comment>
<dbReference type="SUPFAM" id="SSF55083">
    <property type="entry name" value="6-hydroxymethyl-7,8-dihydropterin pyrophosphokinase, HPPK"/>
    <property type="match status" value="1"/>
</dbReference>
<evidence type="ECO:0000256" key="21">
    <source>
        <dbReference type="ARBA" id="ARBA00058009"/>
    </source>
</evidence>
<keyword evidence="14" id="KW-0479">Metal-binding</keyword>
<evidence type="ECO:0000256" key="5">
    <source>
        <dbReference type="ARBA" id="ARBA00004763"/>
    </source>
</evidence>
<dbReference type="Pfam" id="PF01288">
    <property type="entry name" value="HPPK"/>
    <property type="match status" value="1"/>
</dbReference>
<dbReference type="InterPro" id="IPR006390">
    <property type="entry name" value="DHP_synth_dom"/>
</dbReference>
<dbReference type="GO" id="GO:0003848">
    <property type="term" value="F:2-amino-4-hydroxy-6-hydroxymethyldihydropteridine diphosphokinase activity"/>
    <property type="evidence" value="ECO:0007669"/>
    <property type="project" value="UniProtKB-EC"/>
</dbReference>
<comment type="pathway">
    <text evidence="5">Cofactor biosynthesis; tetrahydrofolate biosynthesis; 7,8-dihydrofolate from 2-amino-4-hydroxy-6-hydroxymethyl-7,8-dihydropteridine diphosphate and 4-aminobenzoate: step 1/2.</text>
</comment>
<comment type="catalytic activity">
    <reaction evidence="3">
        <text>7,8-dihydroneopterin = 6-hydroxymethyl-7,8-dihydropterin + glycolaldehyde</text>
        <dbReference type="Rhea" id="RHEA:10540"/>
        <dbReference type="ChEBI" id="CHEBI:17001"/>
        <dbReference type="ChEBI" id="CHEBI:17071"/>
        <dbReference type="ChEBI" id="CHEBI:44841"/>
        <dbReference type="EC" id="4.1.2.25"/>
    </reaction>
</comment>
<dbReference type="HOGENOM" id="CLU_008023_2_1_1"/>
<dbReference type="GO" id="GO:0046872">
    <property type="term" value="F:metal ion binding"/>
    <property type="evidence" value="ECO:0007669"/>
    <property type="project" value="UniProtKB-KW"/>
</dbReference>
<evidence type="ECO:0000256" key="18">
    <source>
        <dbReference type="ARBA" id="ARBA00022842"/>
    </source>
</evidence>
<evidence type="ECO:0000256" key="6">
    <source>
        <dbReference type="ARBA" id="ARBA00005013"/>
    </source>
</evidence>
<evidence type="ECO:0000256" key="11">
    <source>
        <dbReference type="ARBA" id="ARBA00013043"/>
    </source>
</evidence>
<comment type="similarity">
    <text evidence="8">In the N-terminal section; belongs to the DHNA family.</text>
</comment>
<dbReference type="SUPFAM" id="SSF51717">
    <property type="entry name" value="Dihydropteroate synthetase-like"/>
    <property type="match status" value="1"/>
</dbReference>
<evidence type="ECO:0000256" key="8">
    <source>
        <dbReference type="ARBA" id="ARBA00009640"/>
    </source>
</evidence>
<dbReference type="PROSITE" id="PS50972">
    <property type="entry name" value="PTERIN_BINDING"/>
    <property type="match status" value="1"/>
</dbReference>
<gene>
    <name evidence="26" type="ORF">EPUS_03696</name>
</gene>
<dbReference type="GO" id="GO:0005740">
    <property type="term" value="C:mitochondrial envelope"/>
    <property type="evidence" value="ECO:0007669"/>
    <property type="project" value="TreeGrafter"/>
</dbReference>
<keyword evidence="13" id="KW-0808">Transferase</keyword>
<dbReference type="Pfam" id="PF00809">
    <property type="entry name" value="Pterin_bind"/>
    <property type="match status" value="1"/>
</dbReference>
<dbReference type="OMA" id="NIPHKLM"/>
<evidence type="ECO:0000256" key="15">
    <source>
        <dbReference type="ARBA" id="ARBA00022741"/>
    </source>
</evidence>
<dbReference type="OrthoDB" id="615426at2759"/>
<dbReference type="GO" id="GO:0046654">
    <property type="term" value="P:tetrahydrofolate biosynthetic process"/>
    <property type="evidence" value="ECO:0007669"/>
    <property type="project" value="UniProtKB-UniPathway"/>
</dbReference>
<name>U1HL57_ENDPU</name>
<reference evidence="27" key="1">
    <citation type="journal article" date="2014" name="BMC Genomics">
        <title>Genome characteristics reveal the impact of lichenization on lichen-forming fungus Endocarpon pusillum Hedwig (Verrucariales, Ascomycota).</title>
        <authorList>
            <person name="Wang Y.-Y."/>
            <person name="Liu B."/>
            <person name="Zhang X.-Y."/>
            <person name="Zhou Q.-M."/>
            <person name="Zhang T."/>
            <person name="Li H."/>
            <person name="Yu Y.-F."/>
            <person name="Zhang X.-L."/>
            <person name="Hao X.-Y."/>
            <person name="Wang M."/>
            <person name="Wang L."/>
            <person name="Wei J.-C."/>
        </authorList>
    </citation>
    <scope>NUCLEOTIDE SEQUENCE [LARGE SCALE GENOMIC DNA]</scope>
    <source>
        <strain evidence="27">Z07020 / HMAS-L-300199</strain>
    </source>
</reference>
<dbReference type="NCBIfam" id="TIGR01498">
    <property type="entry name" value="folK"/>
    <property type="match status" value="1"/>
</dbReference>
<comment type="function">
    <text evidence="21">Catalyzes three sequential steps of tetrahydrofolate biosynthesis.</text>
</comment>
<evidence type="ECO:0000256" key="3">
    <source>
        <dbReference type="ARBA" id="ARBA00001353"/>
    </source>
</evidence>
<dbReference type="PANTHER" id="PTHR20941:SF1">
    <property type="entry name" value="FOLIC ACID SYNTHESIS PROTEIN FOL1"/>
    <property type="match status" value="1"/>
</dbReference>
<dbReference type="EC" id="4.1.2.25" evidence="11"/>